<gene>
    <name evidence="1" type="primary">BQ5605_C001g00921</name>
    <name evidence="1" type="ORF">BQ5605_C001G00921</name>
</gene>
<reference evidence="1 2" key="1">
    <citation type="submission" date="2016-11" db="EMBL/GenBank/DDBJ databases">
        <authorList>
            <person name="Jaros S."/>
            <person name="Januszkiewicz K."/>
            <person name="Wedrychowicz H."/>
        </authorList>
    </citation>
    <scope>NUCLEOTIDE SEQUENCE [LARGE SCALE GENOMIC DNA]</scope>
</reference>
<protein>
    <submittedName>
        <fullName evidence="1">BQ5605_C001g00921 protein</fullName>
    </submittedName>
</protein>
<accession>A0A2X0P120</accession>
<dbReference type="Proteomes" id="UP000249464">
    <property type="component" value="Unassembled WGS sequence"/>
</dbReference>
<evidence type="ECO:0000313" key="2">
    <source>
        <dbReference type="Proteomes" id="UP000249464"/>
    </source>
</evidence>
<sequence>MTTTQLMLVLRHVYERARRVACERSKSTGHVSTRCSQGSDNAFRESARSYNNALSLTSLAAHVDQTQLGT</sequence>
<keyword evidence="2" id="KW-1185">Reference proteome</keyword>
<dbReference type="AlphaFoldDB" id="A0A2X0P120"/>
<dbReference type="EMBL" id="FQNC01000043">
    <property type="protein sequence ID" value="SGY50744.1"/>
    <property type="molecule type" value="Genomic_DNA"/>
</dbReference>
<proteinExistence type="predicted"/>
<name>A0A2X0P120_9BASI</name>
<organism evidence="1 2">
    <name type="scientific">Microbotryum silenes-dioicae</name>
    <dbReference type="NCBI Taxonomy" id="796604"/>
    <lineage>
        <taxon>Eukaryota</taxon>
        <taxon>Fungi</taxon>
        <taxon>Dikarya</taxon>
        <taxon>Basidiomycota</taxon>
        <taxon>Pucciniomycotina</taxon>
        <taxon>Microbotryomycetes</taxon>
        <taxon>Microbotryales</taxon>
        <taxon>Microbotryaceae</taxon>
        <taxon>Microbotryum</taxon>
    </lineage>
</organism>
<evidence type="ECO:0000313" key="1">
    <source>
        <dbReference type="EMBL" id="SGY50744.1"/>
    </source>
</evidence>